<gene>
    <name evidence="2" type="ORF">F4Y60_01825</name>
</gene>
<dbReference type="InterPro" id="IPR038765">
    <property type="entry name" value="Papain-like_cys_pep_sf"/>
</dbReference>
<organism evidence="2">
    <name type="scientific">Boseongicola sp. SB0664_bin_43</name>
    <dbReference type="NCBI Taxonomy" id="2604844"/>
    <lineage>
        <taxon>Bacteria</taxon>
        <taxon>Pseudomonadati</taxon>
        <taxon>Pseudomonadota</taxon>
        <taxon>Alphaproteobacteria</taxon>
        <taxon>Rhodobacterales</taxon>
        <taxon>Paracoccaceae</taxon>
        <taxon>Boseongicola</taxon>
    </lineage>
</organism>
<protein>
    <submittedName>
        <fullName evidence="2">C1 family peptidase</fullName>
    </submittedName>
</protein>
<dbReference type="GO" id="GO:0006508">
    <property type="term" value="P:proteolysis"/>
    <property type="evidence" value="ECO:0007669"/>
    <property type="project" value="InterPro"/>
</dbReference>
<dbReference type="EMBL" id="VXRY01000072">
    <property type="protein sequence ID" value="MXY32832.1"/>
    <property type="molecule type" value="Genomic_DNA"/>
</dbReference>
<dbReference type="GO" id="GO:0008234">
    <property type="term" value="F:cysteine-type peptidase activity"/>
    <property type="evidence" value="ECO:0007669"/>
    <property type="project" value="InterPro"/>
</dbReference>
<dbReference type="Gene3D" id="3.90.70.10">
    <property type="entry name" value="Cysteine proteinases"/>
    <property type="match status" value="1"/>
</dbReference>
<reference evidence="2" key="1">
    <citation type="submission" date="2019-09" db="EMBL/GenBank/DDBJ databases">
        <title>Characterisation of the sponge microbiome using genome-centric metagenomics.</title>
        <authorList>
            <person name="Engelberts J.P."/>
            <person name="Robbins S.J."/>
            <person name="De Goeij J.M."/>
            <person name="Aranda M."/>
            <person name="Bell S.C."/>
            <person name="Webster N.S."/>
        </authorList>
    </citation>
    <scope>NUCLEOTIDE SEQUENCE</scope>
    <source>
        <strain evidence="2">SB0664_bin_43</strain>
    </source>
</reference>
<dbReference type="CDD" id="cd02619">
    <property type="entry name" value="Peptidase_C1"/>
    <property type="match status" value="1"/>
</dbReference>
<evidence type="ECO:0000259" key="1">
    <source>
        <dbReference type="Pfam" id="PF00112"/>
    </source>
</evidence>
<name>A0A6B0XYV9_9RHOB</name>
<dbReference type="Pfam" id="PF00112">
    <property type="entry name" value="Peptidase_C1"/>
    <property type="match status" value="1"/>
</dbReference>
<sequence length="243" mass="26293">MTLTVSKDFRAELHGVRDQGRRPTCLSFAASDVHRHARKHPECLCVEWLFFHVCKQAGTDPQAGTTIPDTRAVLKAIGQPEEPIWPYCSQPPVPAAWNSPSKVGTLFRCGSSDCTGGMQGLRQRVDQGVPVVIGMFVSDAFICPQTWERVGSEVILGADIGPPVDGRGVHAMVVVGHGEYDGDPVMLIRNSWGSDWGNDGHAWVRESYLAPRLAGAFFISKGGGDVLQSDGNFADAHRSARLG</sequence>
<accession>A0A6B0XYV9</accession>
<dbReference type="SUPFAM" id="SSF54001">
    <property type="entry name" value="Cysteine proteinases"/>
    <property type="match status" value="1"/>
</dbReference>
<dbReference type="InterPro" id="IPR000668">
    <property type="entry name" value="Peptidase_C1A_C"/>
</dbReference>
<comment type="caution">
    <text evidence="2">The sequence shown here is derived from an EMBL/GenBank/DDBJ whole genome shotgun (WGS) entry which is preliminary data.</text>
</comment>
<feature type="domain" description="Peptidase C1A papain C-terminal" evidence="1">
    <location>
        <begin position="168"/>
        <end position="205"/>
    </location>
</feature>
<proteinExistence type="predicted"/>
<evidence type="ECO:0000313" key="2">
    <source>
        <dbReference type="EMBL" id="MXY32832.1"/>
    </source>
</evidence>
<dbReference type="AlphaFoldDB" id="A0A6B0XYV9"/>